<dbReference type="InterPro" id="IPR011047">
    <property type="entry name" value="Quinoprotein_ADH-like_sf"/>
</dbReference>
<protein>
    <recommendedName>
        <fullName evidence="3">SMP-30/Gluconolactonase/LRE-like region domain-containing protein</fullName>
    </recommendedName>
</protein>
<keyword evidence="2" id="KW-1185">Reference proteome</keyword>
<evidence type="ECO:0000313" key="2">
    <source>
        <dbReference type="Proteomes" id="UP000298860"/>
    </source>
</evidence>
<comment type="caution">
    <text evidence="1">The sequence shown here is derived from an EMBL/GenBank/DDBJ whole genome shotgun (WGS) entry which is preliminary data.</text>
</comment>
<evidence type="ECO:0008006" key="3">
    <source>
        <dbReference type="Google" id="ProtNLM"/>
    </source>
</evidence>
<dbReference type="Proteomes" id="UP000298860">
    <property type="component" value="Unassembled WGS sequence"/>
</dbReference>
<dbReference type="RefSeq" id="WP_137816556.1">
    <property type="nucleotide sequence ID" value="NZ_BJFL01000049.1"/>
</dbReference>
<dbReference type="EMBL" id="BJFL01000049">
    <property type="protein sequence ID" value="GDY33631.1"/>
    <property type="molecule type" value="Genomic_DNA"/>
</dbReference>
<dbReference type="SUPFAM" id="SSF50998">
    <property type="entry name" value="Quinoprotein alcohol dehydrogenase-like"/>
    <property type="match status" value="1"/>
</dbReference>
<reference evidence="2" key="1">
    <citation type="submission" date="2019-04" db="EMBL/GenBank/DDBJ databases">
        <title>Draft genome sequence of Pseudonocardiaceae bacterium SL3-2-4.</title>
        <authorList>
            <person name="Ningsih F."/>
            <person name="Yokota A."/>
            <person name="Sakai Y."/>
            <person name="Nanatani K."/>
            <person name="Yabe S."/>
            <person name="Oetari A."/>
            <person name="Sjamsuridzal W."/>
        </authorList>
    </citation>
    <scope>NUCLEOTIDE SEQUENCE [LARGE SCALE GENOMIC DNA]</scope>
    <source>
        <strain evidence="2">SL3-2-4</strain>
    </source>
</reference>
<organism evidence="1 2">
    <name type="scientific">Gandjariella thermophila</name>
    <dbReference type="NCBI Taxonomy" id="1931992"/>
    <lineage>
        <taxon>Bacteria</taxon>
        <taxon>Bacillati</taxon>
        <taxon>Actinomycetota</taxon>
        <taxon>Actinomycetes</taxon>
        <taxon>Pseudonocardiales</taxon>
        <taxon>Pseudonocardiaceae</taxon>
        <taxon>Gandjariella</taxon>
    </lineage>
</organism>
<proteinExistence type="predicted"/>
<gene>
    <name evidence="1" type="ORF">GTS_52640</name>
</gene>
<dbReference type="OrthoDB" id="4025636at2"/>
<accession>A0A4D4JAD5</accession>
<name>A0A4D4JAD5_9PSEU</name>
<dbReference type="SUPFAM" id="SSF75011">
    <property type="entry name" value="3-carboxy-cis,cis-mucoante lactonizing enzyme"/>
    <property type="match status" value="1"/>
</dbReference>
<evidence type="ECO:0000313" key="1">
    <source>
        <dbReference type="EMBL" id="GDY33631.1"/>
    </source>
</evidence>
<sequence>MFSKSTRRIGLACGAAVLVGLGVGVPVASGATGDAISVPSGFTTTTFASGGTLSHPDDLTVLGGNVYVAYQNGVGSAGEPSPTGQTASTVVEYTPKGQQVAQWKLTGKVDGMTANATAGNLVATVNEDGNSSLYTITPAAPAAQQVKHYTYSPNPLPHGGGTDSIAVANGALYISASNPSPNADGKTFTKPALYKVTLSGTTATAISVFQDNSTATDAATGKPTTLNLSDPDSNTVMPAAAPRFAGDLLLDSQGDGQLVFLAHPGSSNQAATVLKLNTQVDDTAVATASAGTLYVTDTAANKVIAVHGSFTAGDVFTAVPSDSKALAGTLGQLDLKTGTVSPFGKGFTNPHGLLFVPNS</sequence>
<dbReference type="AlphaFoldDB" id="A0A4D4JAD5"/>